<evidence type="ECO:0000256" key="1">
    <source>
        <dbReference type="SAM" id="SignalP"/>
    </source>
</evidence>
<protein>
    <submittedName>
        <fullName evidence="3">Porin</fullName>
    </submittedName>
</protein>
<dbReference type="Gene3D" id="2.40.160.10">
    <property type="entry name" value="Porin"/>
    <property type="match status" value="1"/>
</dbReference>
<evidence type="ECO:0000259" key="2">
    <source>
        <dbReference type="Pfam" id="PF13609"/>
    </source>
</evidence>
<gene>
    <name evidence="3" type="ORF">SMD31_09395</name>
</gene>
<dbReference type="Pfam" id="PF13609">
    <property type="entry name" value="Porin_4"/>
    <property type="match status" value="1"/>
</dbReference>
<evidence type="ECO:0000313" key="3">
    <source>
        <dbReference type="EMBL" id="MDY0872138.1"/>
    </source>
</evidence>
<evidence type="ECO:0000313" key="4">
    <source>
        <dbReference type="Proteomes" id="UP001271769"/>
    </source>
</evidence>
<proteinExistence type="predicted"/>
<dbReference type="SUPFAM" id="SSF56935">
    <property type="entry name" value="Porins"/>
    <property type="match status" value="1"/>
</dbReference>
<dbReference type="InterPro" id="IPR033900">
    <property type="entry name" value="Gram_neg_porin_domain"/>
</dbReference>
<name>A0ABU5DXV1_9PROT</name>
<accession>A0ABU5DXV1</accession>
<keyword evidence="4" id="KW-1185">Reference proteome</keyword>
<dbReference type="Proteomes" id="UP001271769">
    <property type="component" value="Unassembled WGS sequence"/>
</dbReference>
<dbReference type="EMBL" id="JAXCLX010000001">
    <property type="protein sequence ID" value="MDY0872138.1"/>
    <property type="molecule type" value="Genomic_DNA"/>
</dbReference>
<organism evidence="3 4">
    <name type="scientific">Dongia rigui</name>
    <dbReference type="NCBI Taxonomy" id="940149"/>
    <lineage>
        <taxon>Bacteria</taxon>
        <taxon>Pseudomonadati</taxon>
        <taxon>Pseudomonadota</taxon>
        <taxon>Alphaproteobacteria</taxon>
        <taxon>Rhodospirillales</taxon>
        <taxon>Dongiaceae</taxon>
        <taxon>Dongia</taxon>
    </lineage>
</organism>
<comment type="caution">
    <text evidence="3">The sequence shown here is derived from an EMBL/GenBank/DDBJ whole genome shotgun (WGS) entry which is preliminary data.</text>
</comment>
<sequence>MAMNFRSTTSLLALSVTGAANVVAMPMAVASDGIKLSLGGFFRSAYGFTIDDDAQGELGHDQNLDGVSSDSEVFFLGETTLDNGVTVGARIEMEAESQTDDFIDNVYVFYKGGFGDIRIGALDGAAGNMYMLPPGSTANFGPYSPNIIGSPLSPGIFDPEASLALQDAVMKIVYYTPQWNGFSFGLSYTPNDDEKTDEGTDNVADSFHPDRSDGSANHNVALAVHYDYEGNGWGLNLGAAGYWEGDVEGTSADDAEQAGYNIGANVSIGALQVGATGTFLDDGNGAGQDIWMFGLGFAYTQDAWTVGGGYAHVQTEEAGFSDDSKLDRAGVDFSYAMGPGINIDGGIFYTWNEAADDDGDNADGYDALEIAIGSALQF</sequence>
<reference evidence="3 4" key="1">
    <citation type="journal article" date="2013" name="Antonie Van Leeuwenhoek">
        <title>Dongia rigui sp. nov., isolated from freshwater of a large wetland in Korea.</title>
        <authorList>
            <person name="Baik K.S."/>
            <person name="Hwang Y.M."/>
            <person name="Choi J.S."/>
            <person name="Kwon J."/>
            <person name="Seong C.N."/>
        </authorList>
    </citation>
    <scope>NUCLEOTIDE SEQUENCE [LARGE SCALE GENOMIC DNA]</scope>
    <source>
        <strain evidence="3 4">04SU4-P</strain>
    </source>
</reference>
<feature type="domain" description="Porin" evidence="2">
    <location>
        <begin position="20"/>
        <end position="351"/>
    </location>
</feature>
<dbReference type="RefSeq" id="WP_320500556.1">
    <property type="nucleotide sequence ID" value="NZ_JAXCLX010000001.1"/>
</dbReference>
<dbReference type="InterPro" id="IPR023614">
    <property type="entry name" value="Porin_dom_sf"/>
</dbReference>
<feature type="signal peptide" evidence="1">
    <location>
        <begin position="1"/>
        <end position="24"/>
    </location>
</feature>
<feature type="chain" id="PRO_5047219940" evidence="1">
    <location>
        <begin position="25"/>
        <end position="378"/>
    </location>
</feature>
<keyword evidence="1" id="KW-0732">Signal</keyword>